<accession>A0ACC1TCC9</accession>
<protein>
    <submittedName>
        <fullName evidence="1">Uncharacterized protein</fullName>
    </submittedName>
</protein>
<dbReference type="Proteomes" id="UP001148662">
    <property type="component" value="Unassembled WGS sequence"/>
</dbReference>
<gene>
    <name evidence="1" type="ORF">NM688_g1013</name>
</gene>
<keyword evidence="2" id="KW-1185">Reference proteome</keyword>
<evidence type="ECO:0000313" key="1">
    <source>
        <dbReference type="EMBL" id="KAJ3558277.1"/>
    </source>
</evidence>
<organism evidence="1 2">
    <name type="scientific">Phlebia brevispora</name>
    <dbReference type="NCBI Taxonomy" id="194682"/>
    <lineage>
        <taxon>Eukaryota</taxon>
        <taxon>Fungi</taxon>
        <taxon>Dikarya</taxon>
        <taxon>Basidiomycota</taxon>
        <taxon>Agaricomycotina</taxon>
        <taxon>Agaricomycetes</taxon>
        <taxon>Polyporales</taxon>
        <taxon>Meruliaceae</taxon>
        <taxon>Phlebia</taxon>
    </lineage>
</organism>
<name>A0ACC1TCC9_9APHY</name>
<comment type="caution">
    <text evidence="1">The sequence shown here is derived from an EMBL/GenBank/DDBJ whole genome shotgun (WGS) entry which is preliminary data.</text>
</comment>
<sequence>MPQDVEYTRKFALCRNFAAEGICSRPACAYSHTIIDSSRLHALVGETPVPSMFPGSPRSGNGGSQTEKTYFLIEYTKHSADSEAANPDATNWRMRLIGGGRATLSIGGAGETISVQPSYPVKGQGAKAGAALVALEGRVFGRSPQVSCLLFNPLLQTTLGSVAW</sequence>
<proteinExistence type="predicted"/>
<evidence type="ECO:0000313" key="2">
    <source>
        <dbReference type="Proteomes" id="UP001148662"/>
    </source>
</evidence>
<dbReference type="EMBL" id="JANHOG010000098">
    <property type="protein sequence ID" value="KAJ3558277.1"/>
    <property type="molecule type" value="Genomic_DNA"/>
</dbReference>
<reference evidence="1" key="1">
    <citation type="submission" date="2022-07" db="EMBL/GenBank/DDBJ databases">
        <title>Genome Sequence of Phlebia brevispora.</title>
        <authorList>
            <person name="Buettner E."/>
        </authorList>
    </citation>
    <scope>NUCLEOTIDE SEQUENCE</scope>
    <source>
        <strain evidence="1">MPL23</strain>
    </source>
</reference>